<name>A0A9P5P4Q9_9AGAR</name>
<reference evidence="3" key="1">
    <citation type="submission" date="2020-11" db="EMBL/GenBank/DDBJ databases">
        <authorList>
            <consortium name="DOE Joint Genome Institute"/>
            <person name="Ahrendt S."/>
            <person name="Riley R."/>
            <person name="Andreopoulos W."/>
            <person name="Labutti K."/>
            <person name="Pangilinan J."/>
            <person name="Ruiz-Duenas F.J."/>
            <person name="Barrasa J.M."/>
            <person name="Sanchez-Garcia M."/>
            <person name="Camarero S."/>
            <person name="Miyauchi S."/>
            <person name="Serrano A."/>
            <person name="Linde D."/>
            <person name="Babiker R."/>
            <person name="Drula E."/>
            <person name="Ayuso-Fernandez I."/>
            <person name="Pacheco R."/>
            <person name="Padilla G."/>
            <person name="Ferreira P."/>
            <person name="Barriuso J."/>
            <person name="Kellner H."/>
            <person name="Castanera R."/>
            <person name="Alfaro M."/>
            <person name="Ramirez L."/>
            <person name="Pisabarro A.G."/>
            <person name="Kuo A."/>
            <person name="Tritt A."/>
            <person name="Lipzen A."/>
            <person name="He G."/>
            <person name="Yan M."/>
            <person name="Ng V."/>
            <person name="Cullen D."/>
            <person name="Martin F."/>
            <person name="Rosso M.-N."/>
            <person name="Henrissat B."/>
            <person name="Hibbett D."/>
            <person name="Martinez A.T."/>
            <person name="Grigoriev I.V."/>
        </authorList>
    </citation>
    <scope>NUCLEOTIDE SEQUENCE</scope>
    <source>
        <strain evidence="3">AH 40177</strain>
    </source>
</reference>
<evidence type="ECO:0000313" key="4">
    <source>
        <dbReference type="Proteomes" id="UP000772434"/>
    </source>
</evidence>
<dbReference type="AlphaFoldDB" id="A0A9P5P4Q9"/>
<sequence length="211" mass="23828">MANGPISLNESLIDPALLTLTNSTSFTPGESDDSPCTRPRKSGRCRASEHSPIFGFVDGAGKGQKEWRIVCEQPLPSALERSADSTRAYRRRIATIIRRRETGCWLYLAALHPNSHENFSHYTSQRLEAERTLTSLDDLHMAATVMFETLQRSGREGAQKLAATLHNTEATLKKTQEDNDELRVERDRLEMEARQKDELIKRLQSLQAMTT</sequence>
<keyword evidence="1" id="KW-0175">Coiled coil</keyword>
<gene>
    <name evidence="3" type="ORF">BDP27DRAFT_1433218</name>
</gene>
<dbReference type="Proteomes" id="UP000772434">
    <property type="component" value="Unassembled WGS sequence"/>
</dbReference>
<dbReference type="EMBL" id="JADNRY010000409">
    <property type="protein sequence ID" value="KAF9056930.1"/>
    <property type="molecule type" value="Genomic_DNA"/>
</dbReference>
<dbReference type="OrthoDB" id="3060861at2759"/>
<organism evidence="3 4">
    <name type="scientific">Rhodocollybia butyracea</name>
    <dbReference type="NCBI Taxonomy" id="206335"/>
    <lineage>
        <taxon>Eukaryota</taxon>
        <taxon>Fungi</taxon>
        <taxon>Dikarya</taxon>
        <taxon>Basidiomycota</taxon>
        <taxon>Agaricomycotina</taxon>
        <taxon>Agaricomycetes</taxon>
        <taxon>Agaricomycetidae</taxon>
        <taxon>Agaricales</taxon>
        <taxon>Marasmiineae</taxon>
        <taxon>Omphalotaceae</taxon>
        <taxon>Rhodocollybia</taxon>
    </lineage>
</organism>
<accession>A0A9P5P4Q9</accession>
<feature type="region of interest" description="Disordered" evidence="2">
    <location>
        <begin position="23"/>
        <end position="47"/>
    </location>
</feature>
<evidence type="ECO:0000313" key="3">
    <source>
        <dbReference type="EMBL" id="KAF9056930.1"/>
    </source>
</evidence>
<feature type="coiled-coil region" evidence="1">
    <location>
        <begin position="158"/>
        <end position="209"/>
    </location>
</feature>
<proteinExistence type="predicted"/>
<keyword evidence="4" id="KW-1185">Reference proteome</keyword>
<evidence type="ECO:0000256" key="1">
    <source>
        <dbReference type="SAM" id="Coils"/>
    </source>
</evidence>
<comment type="caution">
    <text evidence="3">The sequence shown here is derived from an EMBL/GenBank/DDBJ whole genome shotgun (WGS) entry which is preliminary data.</text>
</comment>
<protein>
    <submittedName>
        <fullName evidence="3">Uncharacterized protein</fullName>
    </submittedName>
</protein>
<evidence type="ECO:0000256" key="2">
    <source>
        <dbReference type="SAM" id="MobiDB-lite"/>
    </source>
</evidence>